<dbReference type="GO" id="GO:0046933">
    <property type="term" value="F:proton-transporting ATP synthase activity, rotational mechanism"/>
    <property type="evidence" value="ECO:0007669"/>
    <property type="project" value="UniProtKB-UniRule"/>
</dbReference>
<keyword evidence="2 12" id="KW-0813">Transport</keyword>
<comment type="subcellular location">
    <subcellularLocation>
        <location evidence="12">Cell membrane</location>
        <topology evidence="12">Single-pass membrane protein</topology>
    </subcellularLocation>
    <subcellularLocation>
        <location evidence="11">Endomembrane system</location>
        <topology evidence="11">Single-pass membrane protein</topology>
    </subcellularLocation>
</comment>
<dbReference type="GO" id="GO:0046961">
    <property type="term" value="F:proton-transporting ATPase activity, rotational mechanism"/>
    <property type="evidence" value="ECO:0007669"/>
    <property type="project" value="TreeGrafter"/>
</dbReference>
<evidence type="ECO:0000256" key="4">
    <source>
        <dbReference type="ARBA" id="ARBA00022692"/>
    </source>
</evidence>
<organism evidence="15 16">
    <name type="scientific">Mageeibacillus indolicus</name>
    <dbReference type="NCBI Taxonomy" id="884684"/>
    <lineage>
        <taxon>Bacteria</taxon>
        <taxon>Bacillati</taxon>
        <taxon>Bacillota</taxon>
        <taxon>Clostridia</taxon>
        <taxon>Eubacteriales</taxon>
        <taxon>Oscillospiraceae</taxon>
        <taxon>Mageeibacillus</taxon>
    </lineage>
</organism>
<dbReference type="InterPro" id="IPR028987">
    <property type="entry name" value="ATP_synth_B-like_membr_sf"/>
</dbReference>
<evidence type="ECO:0000256" key="5">
    <source>
        <dbReference type="ARBA" id="ARBA00022781"/>
    </source>
</evidence>
<name>A0A2J8B529_9FIRM</name>
<gene>
    <name evidence="12" type="primary">atpF</name>
    <name evidence="15" type="ORF">B7R76_03165</name>
</gene>
<keyword evidence="3 12" id="KW-0138">CF(0)</keyword>
<accession>A0A2J8B529</accession>
<evidence type="ECO:0000256" key="10">
    <source>
        <dbReference type="ARBA" id="ARBA00025198"/>
    </source>
</evidence>
<dbReference type="AlphaFoldDB" id="A0A2J8B529"/>
<dbReference type="Proteomes" id="UP000236394">
    <property type="component" value="Unassembled WGS sequence"/>
</dbReference>
<evidence type="ECO:0000256" key="3">
    <source>
        <dbReference type="ARBA" id="ARBA00022547"/>
    </source>
</evidence>
<evidence type="ECO:0000256" key="12">
    <source>
        <dbReference type="HAMAP-Rule" id="MF_01398"/>
    </source>
</evidence>
<dbReference type="PANTHER" id="PTHR33445:SF2">
    <property type="entry name" value="ATP SYNTHASE SUBUNIT B', CHLOROPLASTIC"/>
    <property type="match status" value="1"/>
</dbReference>
<proteinExistence type="inferred from homology"/>
<protein>
    <recommendedName>
        <fullName evidence="12">ATP synthase subunit b</fullName>
    </recommendedName>
    <alternativeName>
        <fullName evidence="12">ATP synthase F(0) sector subunit b</fullName>
    </alternativeName>
    <alternativeName>
        <fullName evidence="12">ATPase subunit I</fullName>
    </alternativeName>
    <alternativeName>
        <fullName evidence="12">F-type ATPase subunit b</fullName>
        <shortName evidence="12">F-ATPase subunit b</shortName>
    </alternativeName>
</protein>
<dbReference type="HAMAP" id="MF_01398">
    <property type="entry name" value="ATP_synth_b_bprime"/>
    <property type="match status" value="1"/>
</dbReference>
<dbReference type="EMBL" id="NBZD01000001">
    <property type="protein sequence ID" value="PNH19885.1"/>
    <property type="molecule type" value="Genomic_DNA"/>
</dbReference>
<keyword evidence="5 12" id="KW-0375">Hydrogen ion transport</keyword>
<comment type="caution">
    <text evidence="15">The sequence shown here is derived from an EMBL/GenBank/DDBJ whole genome shotgun (WGS) entry which is preliminary data.</text>
</comment>
<keyword evidence="8 12" id="KW-0472">Membrane</keyword>
<keyword evidence="4 12" id="KW-0812">Transmembrane</keyword>
<dbReference type="SUPFAM" id="SSF81573">
    <property type="entry name" value="F1F0 ATP synthase subunit B, membrane domain"/>
    <property type="match status" value="1"/>
</dbReference>
<keyword evidence="6 12" id="KW-1133">Transmembrane helix</keyword>
<feature type="transmembrane region" description="Helical" evidence="12">
    <location>
        <begin position="12"/>
        <end position="31"/>
    </location>
</feature>
<dbReference type="GO" id="GO:0005886">
    <property type="term" value="C:plasma membrane"/>
    <property type="evidence" value="ECO:0007669"/>
    <property type="project" value="UniProtKB-SubCell"/>
</dbReference>
<evidence type="ECO:0000256" key="8">
    <source>
        <dbReference type="ARBA" id="ARBA00023136"/>
    </source>
</evidence>
<evidence type="ECO:0000256" key="6">
    <source>
        <dbReference type="ARBA" id="ARBA00022989"/>
    </source>
</evidence>
<evidence type="ECO:0000256" key="1">
    <source>
        <dbReference type="ARBA" id="ARBA00005513"/>
    </source>
</evidence>
<comment type="function">
    <text evidence="12">Component of the F(0) channel, it forms part of the peripheral stalk, linking F(1) to F(0).</text>
</comment>
<dbReference type="Gene3D" id="1.20.5.620">
    <property type="entry name" value="F1F0 ATP synthase subunit B, membrane domain"/>
    <property type="match status" value="1"/>
</dbReference>
<comment type="subunit">
    <text evidence="12">F-type ATPases have 2 components, F(1) - the catalytic core - and F(0) - the membrane proton channel. F(1) has five subunits: alpha(3), beta(3), gamma(1), delta(1), epsilon(1). F(0) has three main subunits: a(1), b(2) and c(10-14). The alpha and beta chains form an alternating ring which encloses part of the gamma chain. F(1) is attached to F(0) by a central stalk formed by the gamma and epsilon chains, while a peripheral stalk is formed by the delta and b chains.</text>
</comment>
<comment type="similarity">
    <text evidence="1 12 13">Belongs to the ATPase B chain family.</text>
</comment>
<sequence>MGVPLNIDWQQILLHLFNFFILAGGLYILLYKPIKQYMSERQKHFADIDAAAQEKLQAAEAQKQQYADRMKDVEKEISAMKNEAMTAAKKAAAEEIAAAKAERLNIIEQAKSEAEREKAKIIAGAATEIENMVSEAIDKVLVSAKADPLDDFLNKVERGRD</sequence>
<evidence type="ECO:0000256" key="11">
    <source>
        <dbReference type="ARBA" id="ARBA00037847"/>
    </source>
</evidence>
<dbReference type="CDD" id="cd06503">
    <property type="entry name" value="ATP-synt_Fo_b"/>
    <property type="match status" value="1"/>
</dbReference>
<keyword evidence="14" id="KW-0175">Coiled coil</keyword>
<reference evidence="16" key="1">
    <citation type="submission" date="2017-04" db="EMBL/GenBank/DDBJ databases">
        <authorList>
            <person name="Bumgarner R.E."/>
            <person name="Fredricks D.N."/>
            <person name="Srinivasan S."/>
        </authorList>
    </citation>
    <scope>NUCLEOTIDE SEQUENCE [LARGE SCALE GENOMIC DNA]</scope>
    <source>
        <strain evidence="16">KA00405</strain>
    </source>
</reference>
<dbReference type="GO" id="GO:0045259">
    <property type="term" value="C:proton-transporting ATP synthase complex"/>
    <property type="evidence" value="ECO:0007669"/>
    <property type="project" value="UniProtKB-KW"/>
</dbReference>
<evidence type="ECO:0000313" key="16">
    <source>
        <dbReference type="Proteomes" id="UP000236394"/>
    </source>
</evidence>
<dbReference type="InterPro" id="IPR002146">
    <property type="entry name" value="ATP_synth_b/b'su_bac/chlpt"/>
</dbReference>
<comment type="function">
    <text evidence="10 12">F(1)F(0) ATP synthase produces ATP from ADP in the presence of a proton or sodium gradient. F-type ATPases consist of two structural domains, F(1) containing the extramembraneous catalytic core and F(0) containing the membrane proton channel, linked together by a central stalk and a peripheral stalk. During catalysis, ATP synthesis in the catalytic domain of F(1) is coupled via a rotary mechanism of the central stalk subunits to proton translocation.</text>
</comment>
<dbReference type="Pfam" id="PF00430">
    <property type="entry name" value="ATP-synt_B"/>
    <property type="match status" value="1"/>
</dbReference>
<keyword evidence="7 12" id="KW-0406">Ion transport</keyword>
<keyword evidence="12" id="KW-1003">Cell membrane</keyword>
<keyword evidence="9 12" id="KW-0066">ATP synthesis</keyword>
<dbReference type="PANTHER" id="PTHR33445">
    <property type="entry name" value="ATP SYNTHASE SUBUNIT B', CHLOROPLASTIC"/>
    <property type="match status" value="1"/>
</dbReference>
<evidence type="ECO:0000256" key="13">
    <source>
        <dbReference type="RuleBase" id="RU003848"/>
    </source>
</evidence>
<evidence type="ECO:0000256" key="2">
    <source>
        <dbReference type="ARBA" id="ARBA00022448"/>
    </source>
</evidence>
<evidence type="ECO:0000256" key="7">
    <source>
        <dbReference type="ARBA" id="ARBA00023065"/>
    </source>
</evidence>
<evidence type="ECO:0000313" key="15">
    <source>
        <dbReference type="EMBL" id="PNH19885.1"/>
    </source>
</evidence>
<dbReference type="RefSeq" id="WP_012993198.1">
    <property type="nucleotide sequence ID" value="NZ_NBZD01000001.1"/>
</dbReference>
<dbReference type="InterPro" id="IPR050059">
    <property type="entry name" value="ATP_synthase_B_chain"/>
</dbReference>
<dbReference type="GO" id="GO:0012505">
    <property type="term" value="C:endomembrane system"/>
    <property type="evidence" value="ECO:0007669"/>
    <property type="project" value="UniProtKB-SubCell"/>
</dbReference>
<evidence type="ECO:0000256" key="9">
    <source>
        <dbReference type="ARBA" id="ARBA00023310"/>
    </source>
</evidence>
<evidence type="ECO:0000256" key="14">
    <source>
        <dbReference type="SAM" id="Coils"/>
    </source>
</evidence>
<feature type="coiled-coil region" evidence="14">
    <location>
        <begin position="49"/>
        <end position="117"/>
    </location>
</feature>